<keyword evidence="1" id="KW-0378">Hydrolase</keyword>
<dbReference type="RefSeq" id="WP_188771100.1">
    <property type="nucleotide sequence ID" value="NZ_BMHK01000011.1"/>
</dbReference>
<evidence type="ECO:0000256" key="1">
    <source>
        <dbReference type="ARBA" id="ARBA00022801"/>
    </source>
</evidence>
<proteinExistence type="predicted"/>
<feature type="domain" description="BD-FAE-like" evidence="2">
    <location>
        <begin position="19"/>
        <end position="152"/>
    </location>
</feature>
<dbReference type="AlphaFoldDB" id="A0A916X5Z2"/>
<reference evidence="3" key="1">
    <citation type="journal article" date="2014" name="Int. J. Syst. Evol. Microbiol.">
        <title>Complete genome sequence of Corynebacterium casei LMG S-19264T (=DSM 44701T), isolated from a smear-ripened cheese.</title>
        <authorList>
            <consortium name="US DOE Joint Genome Institute (JGI-PGF)"/>
            <person name="Walter F."/>
            <person name="Albersmeier A."/>
            <person name="Kalinowski J."/>
            <person name="Ruckert C."/>
        </authorList>
    </citation>
    <scope>NUCLEOTIDE SEQUENCE</scope>
    <source>
        <strain evidence="3">CGMCC 1.15095</strain>
    </source>
</reference>
<dbReference type="Pfam" id="PF20434">
    <property type="entry name" value="BD-FAE"/>
    <property type="match status" value="1"/>
</dbReference>
<protein>
    <recommendedName>
        <fullName evidence="2">BD-FAE-like domain-containing protein</fullName>
    </recommendedName>
</protein>
<evidence type="ECO:0000259" key="2">
    <source>
        <dbReference type="Pfam" id="PF20434"/>
    </source>
</evidence>
<sequence>MNDWTAELVAGEGRRNIALDVFRPIEDPNGAAVILLHGGGWARGHRSATYGYARALAAAGFVAIAAEYRLVGEAAFPAQVDDVRDAVRWVLHNAAELGVDPEKIALQGYSAGGHLALMVAGTQPGSSHEGKVGGSSEGSGVAAVVAFFAAARLDSDPAAIELPRSPR</sequence>
<gene>
    <name evidence="3" type="ORF">GCM10011494_20340</name>
</gene>
<comment type="caution">
    <text evidence="3">The sequence shown here is derived from an EMBL/GenBank/DDBJ whole genome shotgun (WGS) entry which is preliminary data.</text>
</comment>
<name>A0A916X5Z2_9SPHN</name>
<keyword evidence="4" id="KW-1185">Reference proteome</keyword>
<dbReference type="InterPro" id="IPR049492">
    <property type="entry name" value="BD-FAE-like_dom"/>
</dbReference>
<accession>A0A916X5Z2</accession>
<dbReference type="Gene3D" id="3.40.50.1820">
    <property type="entry name" value="alpha/beta hydrolase"/>
    <property type="match status" value="1"/>
</dbReference>
<dbReference type="PANTHER" id="PTHR48081">
    <property type="entry name" value="AB HYDROLASE SUPERFAMILY PROTEIN C4A8.06C"/>
    <property type="match status" value="1"/>
</dbReference>
<dbReference type="InterPro" id="IPR050300">
    <property type="entry name" value="GDXG_lipolytic_enzyme"/>
</dbReference>
<organism evidence="3 4">
    <name type="scientific">Novosphingobium endophyticum</name>
    <dbReference type="NCBI Taxonomy" id="1955250"/>
    <lineage>
        <taxon>Bacteria</taxon>
        <taxon>Pseudomonadati</taxon>
        <taxon>Pseudomonadota</taxon>
        <taxon>Alphaproteobacteria</taxon>
        <taxon>Sphingomonadales</taxon>
        <taxon>Sphingomonadaceae</taxon>
        <taxon>Novosphingobium</taxon>
    </lineage>
</organism>
<dbReference type="SUPFAM" id="SSF53474">
    <property type="entry name" value="alpha/beta-Hydrolases"/>
    <property type="match status" value="1"/>
</dbReference>
<dbReference type="InterPro" id="IPR029058">
    <property type="entry name" value="AB_hydrolase_fold"/>
</dbReference>
<evidence type="ECO:0000313" key="4">
    <source>
        <dbReference type="Proteomes" id="UP000608154"/>
    </source>
</evidence>
<dbReference type="GO" id="GO:0016787">
    <property type="term" value="F:hydrolase activity"/>
    <property type="evidence" value="ECO:0007669"/>
    <property type="project" value="UniProtKB-KW"/>
</dbReference>
<dbReference type="EMBL" id="BMHK01000011">
    <property type="protein sequence ID" value="GGC01723.1"/>
    <property type="molecule type" value="Genomic_DNA"/>
</dbReference>
<evidence type="ECO:0000313" key="3">
    <source>
        <dbReference type="EMBL" id="GGC01723.1"/>
    </source>
</evidence>
<dbReference type="Proteomes" id="UP000608154">
    <property type="component" value="Unassembled WGS sequence"/>
</dbReference>
<reference evidence="3" key="2">
    <citation type="submission" date="2020-09" db="EMBL/GenBank/DDBJ databases">
        <authorList>
            <person name="Sun Q."/>
            <person name="Zhou Y."/>
        </authorList>
    </citation>
    <scope>NUCLEOTIDE SEQUENCE</scope>
    <source>
        <strain evidence="3">CGMCC 1.15095</strain>
    </source>
</reference>